<dbReference type="InterPro" id="IPR051783">
    <property type="entry name" value="NAD(P)-dependent_oxidoreduct"/>
</dbReference>
<accession>A0ABU0AR75</accession>
<evidence type="ECO:0000313" key="4">
    <source>
        <dbReference type="Proteomes" id="UP001238088"/>
    </source>
</evidence>
<evidence type="ECO:0000259" key="2">
    <source>
        <dbReference type="Pfam" id="PF01370"/>
    </source>
</evidence>
<gene>
    <name evidence="3" type="ORF">J2S17_005684</name>
</gene>
<evidence type="ECO:0000313" key="3">
    <source>
        <dbReference type="EMBL" id="MDQ0273752.1"/>
    </source>
</evidence>
<dbReference type="Proteomes" id="UP001238088">
    <property type="component" value="Unassembled WGS sequence"/>
</dbReference>
<proteinExistence type="predicted"/>
<evidence type="ECO:0000256" key="1">
    <source>
        <dbReference type="SAM" id="Phobius"/>
    </source>
</evidence>
<dbReference type="Gene3D" id="3.40.50.720">
    <property type="entry name" value="NAD(P)-binding Rossmann-like Domain"/>
    <property type="match status" value="1"/>
</dbReference>
<comment type="caution">
    <text evidence="3">The sequence shown here is derived from an EMBL/GenBank/DDBJ whole genome shotgun (WGS) entry which is preliminary data.</text>
</comment>
<dbReference type="Pfam" id="PF01370">
    <property type="entry name" value="Epimerase"/>
    <property type="match status" value="1"/>
</dbReference>
<keyword evidence="1" id="KW-0472">Membrane</keyword>
<protein>
    <submittedName>
        <fullName evidence="3">Nucleoside-diphosphate-sugar epimerase</fullName>
    </submittedName>
</protein>
<name>A0ABU0AR75_9BACI</name>
<organism evidence="3 4">
    <name type="scientific">Cytobacillus purgationiresistens</name>
    <dbReference type="NCBI Taxonomy" id="863449"/>
    <lineage>
        <taxon>Bacteria</taxon>
        <taxon>Bacillati</taxon>
        <taxon>Bacillota</taxon>
        <taxon>Bacilli</taxon>
        <taxon>Bacillales</taxon>
        <taxon>Bacillaceae</taxon>
        <taxon>Cytobacillus</taxon>
    </lineage>
</organism>
<dbReference type="PANTHER" id="PTHR48079:SF6">
    <property type="entry name" value="NAD(P)-BINDING DOMAIN-CONTAINING PROTEIN-RELATED"/>
    <property type="match status" value="1"/>
</dbReference>
<reference evidence="3 4" key="1">
    <citation type="submission" date="2023-07" db="EMBL/GenBank/DDBJ databases">
        <title>Genomic Encyclopedia of Type Strains, Phase IV (KMG-IV): sequencing the most valuable type-strain genomes for metagenomic binning, comparative biology and taxonomic classification.</title>
        <authorList>
            <person name="Goeker M."/>
        </authorList>
    </citation>
    <scope>NUCLEOTIDE SEQUENCE [LARGE SCALE GENOMIC DNA]</scope>
    <source>
        <strain evidence="3 4">DSM 23494</strain>
    </source>
</reference>
<dbReference type="InterPro" id="IPR001509">
    <property type="entry name" value="Epimerase_deHydtase"/>
</dbReference>
<dbReference type="PANTHER" id="PTHR48079">
    <property type="entry name" value="PROTEIN YEEZ"/>
    <property type="match status" value="1"/>
</dbReference>
<dbReference type="SUPFAM" id="SSF51735">
    <property type="entry name" value="NAD(P)-binding Rossmann-fold domains"/>
    <property type="match status" value="1"/>
</dbReference>
<keyword evidence="1" id="KW-0812">Transmembrane</keyword>
<feature type="transmembrane region" description="Helical" evidence="1">
    <location>
        <begin position="7"/>
        <end position="29"/>
    </location>
</feature>
<dbReference type="EMBL" id="JAUSUB010000048">
    <property type="protein sequence ID" value="MDQ0273752.1"/>
    <property type="molecule type" value="Genomic_DNA"/>
</dbReference>
<keyword evidence="4" id="KW-1185">Reference proteome</keyword>
<keyword evidence="1" id="KW-1133">Transmembrane helix</keyword>
<feature type="domain" description="NAD-dependent epimerase/dehydratase" evidence="2">
    <location>
        <begin position="11"/>
        <end position="224"/>
    </location>
</feature>
<dbReference type="InterPro" id="IPR036291">
    <property type="entry name" value="NAD(P)-bd_dom_sf"/>
</dbReference>
<sequence length="299" mass="32844">MNGRRSSALKIFVAGATGVIGRLLLPILVKEGHEVFGMTHNKASKSIIQGMGATPVVVNVFDQDAVIAAFRKVRPEVVIHQLTSLRNYNLEDNARIRTVGTRNLVDASQAVGVRRMIAQSISWAYEPGNYPATEEVSLDLKAPEPRKTTIDGVVALEKTVSEMKEYVILRYGMLYGPSTWYEQYGMVAEKVRNQEMKATHGIMSFLHVEDAARATSAALEWPNGPVNIVDDEPVPGTVWLPVYASLIGAPEPNVQAGSIRGERGASNAKVRRDYGWEPIFPNWSDGFKGSLGSSNYIKK</sequence>